<dbReference type="EMBL" id="DWXE01000040">
    <property type="protein sequence ID" value="HJB91973.1"/>
    <property type="molecule type" value="Genomic_DNA"/>
</dbReference>
<dbReference type="Gene3D" id="3.20.20.80">
    <property type="entry name" value="Glycosidases"/>
    <property type="match status" value="1"/>
</dbReference>
<dbReference type="AlphaFoldDB" id="A0A9D2SEH3"/>
<evidence type="ECO:0008006" key="3">
    <source>
        <dbReference type="Google" id="ProtNLM"/>
    </source>
</evidence>
<protein>
    <recommendedName>
        <fullName evidence="3">DUF4832 domain-containing protein</fullName>
    </recommendedName>
</protein>
<proteinExistence type="predicted"/>
<organism evidence="1 2">
    <name type="scientific">Candidatus Eisenbergiella merdigallinarum</name>
    <dbReference type="NCBI Taxonomy" id="2838552"/>
    <lineage>
        <taxon>Bacteria</taxon>
        <taxon>Bacillati</taxon>
        <taxon>Bacillota</taxon>
        <taxon>Clostridia</taxon>
        <taxon>Lachnospirales</taxon>
        <taxon>Lachnospiraceae</taxon>
        <taxon>Eisenbergiella</taxon>
    </lineage>
</organism>
<evidence type="ECO:0000313" key="1">
    <source>
        <dbReference type="EMBL" id="HJB91973.1"/>
    </source>
</evidence>
<evidence type="ECO:0000313" key="2">
    <source>
        <dbReference type="Proteomes" id="UP000886883"/>
    </source>
</evidence>
<comment type="caution">
    <text evidence="1">The sequence shown here is derived from an EMBL/GenBank/DDBJ whole genome shotgun (WGS) entry which is preliminary data.</text>
</comment>
<sequence length="473" mass="53733">MGNELREGIFCPEEGADYEQVAYFSPYRGHIHNPGMGIVSMAISDHMVTGYTPQERAANDLKKPFCLTRRMLEEVTALPYIDNLYIRVGWNDVQKEKGRLDVIPEFEMAVEAAQRAGISWGFRIMQASPSNPREHLLPDFLADRVPMCPYYDGAVYGPSPRKLPLYTEEYLKYWREMLFLLGERYDGNPALEYADVSGFGLWGEGHHGCRATPDGPVVNLEPGSRERMEEVVERLIDSHREAFPMTPMVLNLILSEYRAGERAIREGCWVRRDSYYHWFQADQAWHGLHKCGDAAMIFETVMPGIGMEDHEDPAFRHTFMDTPDKMCDYGAAYGIVGFNIPDTLYADHMMPQLFEPFFQRLGYRLRPSIVWKQKKKDGGESLILGMVNDGCANPPGTLYFQAEIKGRKTGVRINGAELGGKMCLVELPLPQGGGDEAVLSLYLDIGKKRRPVRFAADVRSREAPFTLTIRLKH</sequence>
<reference evidence="1" key="1">
    <citation type="journal article" date="2021" name="PeerJ">
        <title>Extensive microbial diversity within the chicken gut microbiome revealed by metagenomics and culture.</title>
        <authorList>
            <person name="Gilroy R."/>
            <person name="Ravi A."/>
            <person name="Getino M."/>
            <person name="Pursley I."/>
            <person name="Horton D.L."/>
            <person name="Alikhan N.F."/>
            <person name="Baker D."/>
            <person name="Gharbi K."/>
            <person name="Hall N."/>
            <person name="Watson M."/>
            <person name="Adriaenssens E.M."/>
            <person name="Foster-Nyarko E."/>
            <person name="Jarju S."/>
            <person name="Secka A."/>
            <person name="Antonio M."/>
            <person name="Oren A."/>
            <person name="Chaudhuri R.R."/>
            <person name="La Ragione R."/>
            <person name="Hildebrand F."/>
            <person name="Pallen M.J."/>
        </authorList>
    </citation>
    <scope>NUCLEOTIDE SEQUENCE</scope>
    <source>
        <strain evidence="1">USAMLcec3-2134</strain>
    </source>
</reference>
<name>A0A9D2SEH3_9FIRM</name>
<dbReference type="Proteomes" id="UP000886883">
    <property type="component" value="Unassembled WGS sequence"/>
</dbReference>
<reference evidence="1" key="2">
    <citation type="submission" date="2021-04" db="EMBL/GenBank/DDBJ databases">
        <authorList>
            <person name="Gilroy R."/>
        </authorList>
    </citation>
    <scope>NUCLEOTIDE SEQUENCE</scope>
    <source>
        <strain evidence="1">USAMLcec3-2134</strain>
    </source>
</reference>
<accession>A0A9D2SEH3</accession>
<gene>
    <name evidence="1" type="ORF">H9763_10995</name>
</gene>